<feature type="transmembrane region" description="Helical" evidence="1">
    <location>
        <begin position="12"/>
        <end position="30"/>
    </location>
</feature>
<accession>A0A1M6KIF1</accession>
<evidence type="ECO:0000313" key="2">
    <source>
        <dbReference type="EMBL" id="SHJ58738.1"/>
    </source>
</evidence>
<evidence type="ECO:0000313" key="3">
    <source>
        <dbReference type="Proteomes" id="UP000183975"/>
    </source>
</evidence>
<dbReference type="GeneID" id="78175415"/>
<organism evidence="2 3">
    <name type="scientific">Anaerotignum lactatifermentans DSM 14214</name>
    <dbReference type="NCBI Taxonomy" id="1121323"/>
    <lineage>
        <taxon>Bacteria</taxon>
        <taxon>Bacillati</taxon>
        <taxon>Bacillota</taxon>
        <taxon>Clostridia</taxon>
        <taxon>Lachnospirales</taxon>
        <taxon>Anaerotignaceae</taxon>
        <taxon>Anaerotignum</taxon>
    </lineage>
</organism>
<keyword evidence="1" id="KW-0472">Membrane</keyword>
<name>A0A1M6KIF1_9FIRM</name>
<reference evidence="2 3" key="1">
    <citation type="submission" date="2016-11" db="EMBL/GenBank/DDBJ databases">
        <authorList>
            <person name="Jaros S."/>
            <person name="Januszkiewicz K."/>
            <person name="Wedrychowicz H."/>
        </authorList>
    </citation>
    <scope>NUCLEOTIDE SEQUENCE [LARGE SCALE GENOMIC DNA]</scope>
    <source>
        <strain evidence="2 3">DSM 14214</strain>
    </source>
</reference>
<sequence>MLERFQSLSGSQIILAAIIAFVIWAIIEFIRSVRRSVKVVKKTFGEVDMARVMERCHELFPIETILFRGAEFQRGMRIRITTTQKTIIEGELIGMNKIQMICIRTKNQIIAHQLDKIQEMTRI</sequence>
<keyword evidence="3" id="KW-1185">Reference proteome</keyword>
<proteinExistence type="predicted"/>
<gene>
    <name evidence="2" type="ORF">SAMN02745138_00171</name>
</gene>
<keyword evidence="1" id="KW-0812">Transmembrane</keyword>
<dbReference type="RefSeq" id="WP_072848048.1">
    <property type="nucleotide sequence ID" value="NZ_FRAH01000003.1"/>
</dbReference>
<dbReference type="EMBL" id="FRAH01000003">
    <property type="protein sequence ID" value="SHJ58738.1"/>
    <property type="molecule type" value="Genomic_DNA"/>
</dbReference>
<protein>
    <submittedName>
        <fullName evidence="2">Uncharacterized protein</fullName>
    </submittedName>
</protein>
<dbReference type="Proteomes" id="UP000183975">
    <property type="component" value="Unassembled WGS sequence"/>
</dbReference>
<dbReference type="AlphaFoldDB" id="A0A1M6KIF1"/>
<evidence type="ECO:0000256" key="1">
    <source>
        <dbReference type="SAM" id="Phobius"/>
    </source>
</evidence>
<keyword evidence="1" id="KW-1133">Transmembrane helix</keyword>
<dbReference type="OrthoDB" id="2063791at2"/>